<keyword evidence="5" id="KW-1185">Reference proteome</keyword>
<evidence type="ECO:0000256" key="2">
    <source>
        <dbReference type="RuleBase" id="RU003876"/>
    </source>
</evidence>
<dbReference type="Gene3D" id="3.30.1120.90">
    <property type="entry name" value="Nucleosome assembly protein"/>
    <property type="match status" value="1"/>
</dbReference>
<dbReference type="OrthoDB" id="27325at2759"/>
<dbReference type="PhylomeDB" id="R7QCC8"/>
<gene>
    <name evidence="4" type="ORF">CHC_T00003052001</name>
</gene>
<dbReference type="InterPro" id="IPR002164">
    <property type="entry name" value="NAP_family"/>
</dbReference>
<organism evidence="4 5">
    <name type="scientific">Chondrus crispus</name>
    <name type="common">Carrageen Irish moss</name>
    <name type="synonym">Polymorpha crispa</name>
    <dbReference type="NCBI Taxonomy" id="2769"/>
    <lineage>
        <taxon>Eukaryota</taxon>
        <taxon>Rhodophyta</taxon>
        <taxon>Florideophyceae</taxon>
        <taxon>Rhodymeniophycidae</taxon>
        <taxon>Gigartinales</taxon>
        <taxon>Gigartinaceae</taxon>
        <taxon>Chondrus</taxon>
    </lineage>
</organism>
<dbReference type="InterPro" id="IPR037231">
    <property type="entry name" value="NAP-like_sf"/>
</dbReference>
<sequence length="424" mass="47587">MYRQVRSALDLADFPILLPPANRAAVQTTSPAVTARNSTASHRHPRARGIAPRTRLHKRAVGRAATCIDATACIPAPLPSSAPIAPLCPAMSEPAPDAAPDAVPVDDVAHELNRQLSMQERDAYPELTDDRLQRLFDGLDDQQPHQLDSLKRLRDLQKEHDQVFTDYLREKQELEDKYEGKIRPLYRSRKEELDAHPIKLFWFKAFEHCEVLRENITDKDALALKYLTDVSVETVTKQKEVSPNAPPSIPIGSFTLTFRFADNPFFENDHLTKTYIMQEDDFEELQEARGTKVLWKPGKDLTVRTMKKKTKNGRVLIKKQPTDSFFNFFSPPSQVLESGSDVEESVMDELDDVLDADFELGDCIRSDVIPRALMYYLNIAEVSDDDNDSDSSTGSSGLRDPAVNGRAALDDSSDSSEDNDDTAP</sequence>
<dbReference type="Proteomes" id="UP000012073">
    <property type="component" value="Unassembled WGS sequence"/>
</dbReference>
<evidence type="ECO:0000256" key="3">
    <source>
        <dbReference type="SAM" id="MobiDB-lite"/>
    </source>
</evidence>
<dbReference type="Gramene" id="CDF35115">
    <property type="protein sequence ID" value="CDF35115"/>
    <property type="gene ID" value="CHC_T00003052001"/>
</dbReference>
<feature type="region of interest" description="Disordered" evidence="3">
    <location>
        <begin position="383"/>
        <end position="424"/>
    </location>
</feature>
<evidence type="ECO:0000313" key="5">
    <source>
        <dbReference type="Proteomes" id="UP000012073"/>
    </source>
</evidence>
<dbReference type="STRING" id="2769.R7QCC8"/>
<dbReference type="GO" id="GO:0005634">
    <property type="term" value="C:nucleus"/>
    <property type="evidence" value="ECO:0007669"/>
    <property type="project" value="InterPro"/>
</dbReference>
<evidence type="ECO:0008006" key="6">
    <source>
        <dbReference type="Google" id="ProtNLM"/>
    </source>
</evidence>
<evidence type="ECO:0000256" key="1">
    <source>
        <dbReference type="ARBA" id="ARBA00009947"/>
    </source>
</evidence>
<dbReference type="GeneID" id="17322642"/>
<proteinExistence type="inferred from homology"/>
<reference evidence="5" key="1">
    <citation type="journal article" date="2013" name="Proc. Natl. Acad. Sci. U.S.A.">
        <title>Genome structure and metabolic features in the red seaweed Chondrus crispus shed light on evolution of the Archaeplastida.</title>
        <authorList>
            <person name="Collen J."/>
            <person name="Porcel B."/>
            <person name="Carre W."/>
            <person name="Ball S.G."/>
            <person name="Chaparro C."/>
            <person name="Tonon T."/>
            <person name="Barbeyron T."/>
            <person name="Michel G."/>
            <person name="Noel B."/>
            <person name="Valentin K."/>
            <person name="Elias M."/>
            <person name="Artiguenave F."/>
            <person name="Arun A."/>
            <person name="Aury J.M."/>
            <person name="Barbosa-Neto J.F."/>
            <person name="Bothwell J.H."/>
            <person name="Bouget F.Y."/>
            <person name="Brillet L."/>
            <person name="Cabello-Hurtado F."/>
            <person name="Capella-Gutierrez S."/>
            <person name="Charrier B."/>
            <person name="Cladiere L."/>
            <person name="Cock J.M."/>
            <person name="Coelho S.M."/>
            <person name="Colleoni C."/>
            <person name="Czjzek M."/>
            <person name="Da Silva C."/>
            <person name="Delage L."/>
            <person name="Denoeud F."/>
            <person name="Deschamps P."/>
            <person name="Dittami S.M."/>
            <person name="Gabaldon T."/>
            <person name="Gachon C.M."/>
            <person name="Groisillier A."/>
            <person name="Herve C."/>
            <person name="Jabbari K."/>
            <person name="Katinka M."/>
            <person name="Kloareg B."/>
            <person name="Kowalczyk N."/>
            <person name="Labadie K."/>
            <person name="Leblanc C."/>
            <person name="Lopez P.J."/>
            <person name="McLachlan D.H."/>
            <person name="Meslet-Cladiere L."/>
            <person name="Moustafa A."/>
            <person name="Nehr Z."/>
            <person name="Nyvall Collen P."/>
            <person name="Panaud O."/>
            <person name="Partensky F."/>
            <person name="Poulain J."/>
            <person name="Rensing S.A."/>
            <person name="Rousvoal S."/>
            <person name="Samson G."/>
            <person name="Symeonidi A."/>
            <person name="Weissenbach J."/>
            <person name="Zambounis A."/>
            <person name="Wincker P."/>
            <person name="Boyen C."/>
        </authorList>
    </citation>
    <scope>NUCLEOTIDE SEQUENCE [LARGE SCALE GENOMIC DNA]</scope>
    <source>
        <strain evidence="5">cv. Stackhouse</strain>
    </source>
</reference>
<dbReference type="EMBL" id="HG001718">
    <property type="protein sequence ID" value="CDF35115.1"/>
    <property type="molecule type" value="Genomic_DNA"/>
</dbReference>
<dbReference type="RefSeq" id="XP_005714934.1">
    <property type="nucleotide sequence ID" value="XM_005714877.1"/>
</dbReference>
<accession>R7QCC8</accession>
<dbReference type="GO" id="GO:0006334">
    <property type="term" value="P:nucleosome assembly"/>
    <property type="evidence" value="ECO:0007669"/>
    <property type="project" value="InterPro"/>
</dbReference>
<protein>
    <recommendedName>
        <fullName evidence="6">Nucleosome assembly protein</fullName>
    </recommendedName>
</protein>
<dbReference type="Pfam" id="PF00956">
    <property type="entry name" value="NAP"/>
    <property type="match status" value="1"/>
</dbReference>
<name>R7QCC8_CHOCR</name>
<feature type="compositionally biased region" description="Acidic residues" evidence="3">
    <location>
        <begin position="411"/>
        <end position="424"/>
    </location>
</feature>
<dbReference type="SUPFAM" id="SSF143113">
    <property type="entry name" value="NAP-like"/>
    <property type="match status" value="1"/>
</dbReference>
<evidence type="ECO:0000313" key="4">
    <source>
        <dbReference type="EMBL" id="CDF35115.1"/>
    </source>
</evidence>
<feature type="region of interest" description="Disordered" evidence="3">
    <location>
        <begin position="29"/>
        <end position="48"/>
    </location>
</feature>
<comment type="similarity">
    <text evidence="1 2">Belongs to the nucleosome assembly protein (NAP) family.</text>
</comment>
<feature type="compositionally biased region" description="Polar residues" evidence="3">
    <location>
        <begin position="29"/>
        <end position="40"/>
    </location>
</feature>
<dbReference type="AlphaFoldDB" id="R7QCC8"/>
<dbReference type="Gene3D" id="1.20.5.1500">
    <property type="match status" value="1"/>
</dbReference>
<dbReference type="KEGG" id="ccp:CHC_T00003052001"/>
<dbReference type="PANTHER" id="PTHR11875">
    <property type="entry name" value="TESTIS-SPECIFIC Y-ENCODED PROTEIN"/>
    <property type="match status" value="1"/>
</dbReference>